<evidence type="ECO:0000256" key="5">
    <source>
        <dbReference type="ARBA" id="ARBA00023136"/>
    </source>
</evidence>
<feature type="domain" description="Single cache" evidence="6">
    <location>
        <begin position="30"/>
        <end position="83"/>
    </location>
</feature>
<evidence type="ECO:0000256" key="1">
    <source>
        <dbReference type="ARBA" id="ARBA00004651"/>
    </source>
</evidence>
<comment type="subcellular location">
    <subcellularLocation>
        <location evidence="1">Cell membrane</location>
        <topology evidence="1">Multi-pass membrane protein</topology>
    </subcellularLocation>
</comment>
<evidence type="ECO:0000313" key="7">
    <source>
        <dbReference type="EMBL" id="KYO66996.1"/>
    </source>
</evidence>
<keyword evidence="5" id="KW-0472">Membrane</keyword>
<organism evidence="7 8">
    <name type="scientific">Thermovenabulum gondwanense</name>
    <dbReference type="NCBI Taxonomy" id="520767"/>
    <lineage>
        <taxon>Bacteria</taxon>
        <taxon>Bacillati</taxon>
        <taxon>Bacillota</taxon>
        <taxon>Clostridia</taxon>
        <taxon>Thermosediminibacterales</taxon>
        <taxon>Thermosediminibacteraceae</taxon>
        <taxon>Thermovenabulum</taxon>
    </lineage>
</organism>
<evidence type="ECO:0000256" key="4">
    <source>
        <dbReference type="ARBA" id="ARBA00022989"/>
    </source>
</evidence>
<sequence>MSLANELADNMYPGDWHIDGNILKKGDFVINDNHILPDRIKSLTGMDCSIFLMDKRVATTVIENGERKIGTTDAQNVVDTVIKLDRRN</sequence>
<name>A0A162MRD8_9FIRM</name>
<dbReference type="AlphaFoldDB" id="A0A162MRD8"/>
<dbReference type="OrthoDB" id="9762141at2"/>
<evidence type="ECO:0000256" key="2">
    <source>
        <dbReference type="ARBA" id="ARBA00022475"/>
    </source>
</evidence>
<dbReference type="GO" id="GO:0005886">
    <property type="term" value="C:plasma membrane"/>
    <property type="evidence" value="ECO:0007669"/>
    <property type="project" value="UniProtKB-SubCell"/>
</dbReference>
<reference evidence="7 8" key="1">
    <citation type="submission" date="2015-12" db="EMBL/GenBank/DDBJ databases">
        <title>Draft genome of Thermovenabulum gondwanense isolated from a red thermophilic microbial mat colonisisng an outflow channel of a bore well.</title>
        <authorList>
            <person name="Patel B.K."/>
        </authorList>
    </citation>
    <scope>NUCLEOTIDE SEQUENCE [LARGE SCALE GENOMIC DNA]</scope>
    <source>
        <strain evidence="7 8">R270</strain>
    </source>
</reference>
<comment type="caution">
    <text evidence="7">The sequence shown here is derived from an EMBL/GenBank/DDBJ whole genome shotgun (WGS) entry which is preliminary data.</text>
</comment>
<proteinExistence type="predicted"/>
<dbReference type="Pfam" id="PF17202">
    <property type="entry name" value="sCache_3_3"/>
    <property type="match status" value="1"/>
</dbReference>
<evidence type="ECO:0000256" key="3">
    <source>
        <dbReference type="ARBA" id="ARBA00022692"/>
    </source>
</evidence>
<dbReference type="EMBL" id="LOHZ01000023">
    <property type="protein sequence ID" value="KYO66996.1"/>
    <property type="molecule type" value="Genomic_DNA"/>
</dbReference>
<dbReference type="STRING" id="520767.ATZ99_08130"/>
<accession>A0A162MRD8</accession>
<dbReference type="RefSeq" id="WP_068747969.1">
    <property type="nucleotide sequence ID" value="NZ_LOHZ01000023.1"/>
</dbReference>
<keyword evidence="3" id="KW-0812">Transmembrane</keyword>
<evidence type="ECO:0000313" key="8">
    <source>
        <dbReference type="Proteomes" id="UP000075737"/>
    </source>
</evidence>
<keyword evidence="8" id="KW-1185">Reference proteome</keyword>
<gene>
    <name evidence="7" type="ORF">ATZ99_08130</name>
</gene>
<keyword evidence="4" id="KW-1133">Transmembrane helix</keyword>
<keyword evidence="2" id="KW-1003">Cell membrane</keyword>
<dbReference type="Proteomes" id="UP000075737">
    <property type="component" value="Unassembled WGS sequence"/>
</dbReference>
<protein>
    <recommendedName>
        <fullName evidence="6">Single cache domain-containing protein</fullName>
    </recommendedName>
</protein>
<evidence type="ECO:0000259" key="6">
    <source>
        <dbReference type="Pfam" id="PF17202"/>
    </source>
</evidence>
<dbReference type="InterPro" id="IPR033463">
    <property type="entry name" value="sCache_3"/>
</dbReference>